<comment type="caution">
    <text evidence="2">The sequence shown here is derived from an EMBL/GenBank/DDBJ whole genome shotgun (WGS) entry which is preliminary data.</text>
</comment>
<protein>
    <submittedName>
        <fullName evidence="2">Uncharacterized protein</fullName>
    </submittedName>
</protein>
<dbReference type="EMBL" id="CAJNOM010006711">
    <property type="protein sequence ID" value="CAF1671849.1"/>
    <property type="molecule type" value="Genomic_DNA"/>
</dbReference>
<evidence type="ECO:0000313" key="1">
    <source>
        <dbReference type="EMBL" id="CAF1576986.1"/>
    </source>
</evidence>
<dbReference type="EMBL" id="CAJNOI010006292">
    <property type="protein sequence ID" value="CAF1576986.1"/>
    <property type="molecule type" value="Genomic_DNA"/>
</dbReference>
<gene>
    <name evidence="1" type="ORF">BJG266_LOCUS48315</name>
    <name evidence="2" type="ORF">QVE165_LOCUS65377</name>
</gene>
<feature type="non-terminal residue" evidence="2">
    <location>
        <position position="1"/>
    </location>
</feature>
<organism evidence="2 3">
    <name type="scientific">Adineta steineri</name>
    <dbReference type="NCBI Taxonomy" id="433720"/>
    <lineage>
        <taxon>Eukaryota</taxon>
        <taxon>Metazoa</taxon>
        <taxon>Spiralia</taxon>
        <taxon>Gnathifera</taxon>
        <taxon>Rotifera</taxon>
        <taxon>Eurotatoria</taxon>
        <taxon>Bdelloidea</taxon>
        <taxon>Adinetida</taxon>
        <taxon>Adinetidae</taxon>
        <taxon>Adineta</taxon>
    </lineage>
</organism>
<evidence type="ECO:0000313" key="2">
    <source>
        <dbReference type="EMBL" id="CAF1671849.1"/>
    </source>
</evidence>
<keyword evidence="3" id="KW-1185">Reference proteome</keyword>
<proteinExistence type="predicted"/>
<accession>A0A816GCI6</accession>
<reference evidence="2" key="1">
    <citation type="submission" date="2021-02" db="EMBL/GenBank/DDBJ databases">
        <authorList>
            <person name="Nowell W R."/>
        </authorList>
    </citation>
    <scope>NUCLEOTIDE SEQUENCE</scope>
</reference>
<dbReference type="Proteomes" id="UP000663877">
    <property type="component" value="Unassembled WGS sequence"/>
</dbReference>
<sequence length="63" mass="7279">LLLSLFAHALSVMYKFYSVTTICDIKSSLRQSIENTIFNVSAQGSFLNNSIEFYIYTLFRVIF</sequence>
<dbReference type="AlphaFoldDB" id="A0A816GCI6"/>
<dbReference type="Proteomes" id="UP000663832">
    <property type="component" value="Unassembled WGS sequence"/>
</dbReference>
<name>A0A816GCI6_9BILA</name>
<evidence type="ECO:0000313" key="3">
    <source>
        <dbReference type="Proteomes" id="UP000663832"/>
    </source>
</evidence>